<dbReference type="PROSITE" id="PS51257">
    <property type="entry name" value="PROKAR_LIPOPROTEIN"/>
    <property type="match status" value="1"/>
</dbReference>
<proteinExistence type="predicted"/>
<evidence type="ECO:0000313" key="3">
    <source>
        <dbReference type="Proteomes" id="UP000647183"/>
    </source>
</evidence>
<evidence type="ECO:0000313" key="2">
    <source>
        <dbReference type="EMBL" id="MBD7988755.1"/>
    </source>
</evidence>
<feature type="signal peptide" evidence="1">
    <location>
        <begin position="1"/>
        <end position="21"/>
    </location>
</feature>
<dbReference type="RefSeq" id="WP_191729924.1">
    <property type="nucleotide sequence ID" value="NZ_JACSQJ010000007.1"/>
</dbReference>
<accession>A0ABR8ULN5</accession>
<evidence type="ECO:0000256" key="1">
    <source>
        <dbReference type="SAM" id="SignalP"/>
    </source>
</evidence>
<protein>
    <submittedName>
        <fullName evidence="2">Uncharacterized protein</fullName>
    </submittedName>
</protein>
<comment type="caution">
    <text evidence="2">The sequence shown here is derived from an EMBL/GenBank/DDBJ whole genome shotgun (WGS) entry which is preliminary data.</text>
</comment>
<keyword evidence="1" id="KW-0732">Signal</keyword>
<feature type="chain" id="PRO_5047091948" evidence="1">
    <location>
        <begin position="22"/>
        <end position="79"/>
    </location>
</feature>
<dbReference type="EMBL" id="JACSQJ010000007">
    <property type="protein sequence ID" value="MBD7988755.1"/>
    <property type="molecule type" value="Genomic_DNA"/>
</dbReference>
<gene>
    <name evidence="2" type="ORF">H9645_12025</name>
</gene>
<reference evidence="2 3" key="1">
    <citation type="submission" date="2020-08" db="EMBL/GenBank/DDBJ databases">
        <title>A Genomic Blueprint of the Chicken Gut Microbiome.</title>
        <authorList>
            <person name="Gilroy R."/>
            <person name="Ravi A."/>
            <person name="Getino M."/>
            <person name="Pursley I."/>
            <person name="Horton D.L."/>
            <person name="Alikhan N.-F."/>
            <person name="Baker D."/>
            <person name="Gharbi K."/>
            <person name="Hall N."/>
            <person name="Watson M."/>
            <person name="Adriaenssens E.M."/>
            <person name="Foster-Nyarko E."/>
            <person name="Jarju S."/>
            <person name="Secka A."/>
            <person name="Antonio M."/>
            <person name="Oren A."/>
            <person name="Chaudhuri R."/>
            <person name="La Ragione R.M."/>
            <person name="Hildebrand F."/>
            <person name="Pallen M.J."/>
        </authorList>
    </citation>
    <scope>NUCLEOTIDE SEQUENCE [LARGE SCALE GENOMIC DNA]</scope>
    <source>
        <strain evidence="2 3">Sa2BVA3</strain>
    </source>
</reference>
<sequence length="79" mass="8498">MNRFIQSALVASAAMVLSACASSGGMASAPTPAPQQQGERILTDVEYVSNVERRARDRGVVVQWVNPPQKRFVPALASR</sequence>
<keyword evidence="3" id="KW-1185">Reference proteome</keyword>
<dbReference type="Proteomes" id="UP000647183">
    <property type="component" value="Unassembled WGS sequence"/>
</dbReference>
<name>A0ABR8ULN5_9GAMM</name>
<organism evidence="2 3">
    <name type="scientific">Luteimonas colneyensis</name>
    <dbReference type="NCBI Taxonomy" id="2762230"/>
    <lineage>
        <taxon>Bacteria</taxon>
        <taxon>Pseudomonadati</taxon>
        <taxon>Pseudomonadota</taxon>
        <taxon>Gammaproteobacteria</taxon>
        <taxon>Lysobacterales</taxon>
        <taxon>Lysobacteraceae</taxon>
        <taxon>Luteimonas</taxon>
    </lineage>
</organism>